<evidence type="ECO:0000313" key="3">
    <source>
        <dbReference type="EMBL" id="KAK2962523.1"/>
    </source>
</evidence>
<dbReference type="GO" id="GO:0016787">
    <property type="term" value="F:hydrolase activity"/>
    <property type="evidence" value="ECO:0007669"/>
    <property type="project" value="UniProtKB-KW"/>
</dbReference>
<sequence>MSSLRFTTSSDYSLFQRQTPEVLQDNTSPLIFQWIDADYTVAKVPYPGMPGSKQGEVPVVRFYGITAEGYSVIAHCHGFTPYLYIQSPPRFTDANIESLKAALNAFAVVHSIIKCRKKSLYHYQAEDAEFLKIYVQVPSNVPKIRGELEKGVNIEGYGARSFLTYESNIDFVLRFLFDTKAFGSCWMELPKEKYYLRKEKDTFPRTGTALYEADIAYSPLCCFNLSISSQHTDSITSFSMIPKGNTCQSLHCAFSRSILNVKDARVSFLSRNLIL</sequence>
<accession>A0ABQ9YFH8</accession>
<organism evidence="3 4">
    <name type="scientific">Blattamonas nauphoetae</name>
    <dbReference type="NCBI Taxonomy" id="2049346"/>
    <lineage>
        <taxon>Eukaryota</taxon>
        <taxon>Metamonada</taxon>
        <taxon>Preaxostyla</taxon>
        <taxon>Oxymonadida</taxon>
        <taxon>Blattamonas</taxon>
    </lineage>
</organism>
<dbReference type="SUPFAM" id="SSF53098">
    <property type="entry name" value="Ribonuclease H-like"/>
    <property type="match status" value="1"/>
</dbReference>
<evidence type="ECO:0000256" key="1">
    <source>
        <dbReference type="ARBA" id="ARBA00049244"/>
    </source>
</evidence>
<dbReference type="InterPro" id="IPR012337">
    <property type="entry name" value="RNaseH-like_sf"/>
</dbReference>
<protein>
    <submittedName>
        <fullName evidence="3">DNA polymerase delta catalytic subunit</fullName>
        <ecNumber evidence="3">3.1.11.-</ecNumber>
    </submittedName>
</protein>
<keyword evidence="4" id="KW-1185">Reference proteome</keyword>
<evidence type="ECO:0000259" key="2">
    <source>
        <dbReference type="Pfam" id="PF24055"/>
    </source>
</evidence>
<reference evidence="3 4" key="1">
    <citation type="journal article" date="2022" name="bioRxiv">
        <title>Genomics of Preaxostyla Flagellates Illuminates Evolutionary Transitions and the Path Towards Mitochondrial Loss.</title>
        <authorList>
            <person name="Novak L.V.F."/>
            <person name="Treitli S.C."/>
            <person name="Pyrih J."/>
            <person name="Halakuc P."/>
            <person name="Pipaliya S.V."/>
            <person name="Vacek V."/>
            <person name="Brzon O."/>
            <person name="Soukal P."/>
            <person name="Eme L."/>
            <person name="Dacks J.B."/>
            <person name="Karnkowska A."/>
            <person name="Elias M."/>
            <person name="Hampl V."/>
        </authorList>
    </citation>
    <scope>NUCLEOTIDE SEQUENCE [LARGE SCALE GENOMIC DNA]</scope>
    <source>
        <strain evidence="3">NAU3</strain>
        <tissue evidence="3">Gut</tissue>
    </source>
</reference>
<comment type="catalytic activity">
    <reaction evidence="1">
        <text>DNA(n) + a 2'-deoxyribonucleoside 5'-triphosphate = DNA(n+1) + diphosphate</text>
        <dbReference type="Rhea" id="RHEA:22508"/>
        <dbReference type="Rhea" id="RHEA-COMP:17339"/>
        <dbReference type="Rhea" id="RHEA-COMP:17340"/>
        <dbReference type="ChEBI" id="CHEBI:33019"/>
        <dbReference type="ChEBI" id="CHEBI:61560"/>
        <dbReference type="ChEBI" id="CHEBI:173112"/>
        <dbReference type="EC" id="2.7.7.7"/>
    </reaction>
</comment>
<dbReference type="InterPro" id="IPR050240">
    <property type="entry name" value="DNA_pol_type-B"/>
</dbReference>
<dbReference type="Gene3D" id="3.30.342.10">
    <property type="entry name" value="DNA Polymerase, chain B, domain 1"/>
    <property type="match status" value="1"/>
</dbReference>
<proteinExistence type="predicted"/>
<keyword evidence="3" id="KW-0378">Hydrolase</keyword>
<feature type="domain" description="DNA polymerase delta/zeta catalytic subunit N-terminal" evidence="2">
    <location>
        <begin position="78"/>
        <end position="141"/>
    </location>
</feature>
<dbReference type="EMBL" id="JARBJD010000010">
    <property type="protein sequence ID" value="KAK2962523.1"/>
    <property type="molecule type" value="Genomic_DNA"/>
</dbReference>
<evidence type="ECO:0000313" key="4">
    <source>
        <dbReference type="Proteomes" id="UP001281761"/>
    </source>
</evidence>
<dbReference type="EC" id="3.1.11.-" evidence="3"/>
<comment type="caution">
    <text evidence="3">The sequence shown here is derived from an EMBL/GenBank/DDBJ whole genome shotgun (WGS) entry which is preliminary data.</text>
</comment>
<dbReference type="InterPro" id="IPR056435">
    <property type="entry name" value="DPOD/Z_N"/>
</dbReference>
<gene>
    <name evidence="3" type="ORF">BLNAU_2355</name>
</gene>
<dbReference type="Proteomes" id="UP001281761">
    <property type="component" value="Unassembled WGS sequence"/>
</dbReference>
<name>A0ABQ9YFH8_9EUKA</name>
<dbReference type="Pfam" id="PF24055">
    <property type="entry name" value="POL3_N"/>
    <property type="match status" value="1"/>
</dbReference>
<dbReference type="PANTHER" id="PTHR10322">
    <property type="entry name" value="DNA POLYMERASE CATALYTIC SUBUNIT"/>
    <property type="match status" value="1"/>
</dbReference>
<dbReference type="PANTHER" id="PTHR10322:SF23">
    <property type="entry name" value="DNA POLYMERASE DELTA CATALYTIC SUBUNIT"/>
    <property type="match status" value="1"/>
</dbReference>